<dbReference type="STRING" id="56804.BAE46_09020"/>
<gene>
    <name evidence="1" type="ORF">GPUN_2454</name>
</gene>
<dbReference type="Proteomes" id="UP000053586">
    <property type="component" value="Unassembled WGS sequence"/>
</dbReference>
<dbReference type="AlphaFoldDB" id="H5TE42"/>
<evidence type="ECO:0000313" key="2">
    <source>
        <dbReference type="Proteomes" id="UP000053586"/>
    </source>
</evidence>
<dbReference type="EMBL" id="BAET01000030">
    <property type="protein sequence ID" value="GAB56569.1"/>
    <property type="molecule type" value="Genomic_DNA"/>
</dbReference>
<name>H5TE42_9ALTE</name>
<dbReference type="OrthoDB" id="5241329at2"/>
<proteinExistence type="predicted"/>
<comment type="caution">
    <text evidence="1">The sequence shown here is derived from an EMBL/GenBank/DDBJ whole genome shotgun (WGS) entry which is preliminary data.</text>
</comment>
<evidence type="ECO:0000313" key="1">
    <source>
        <dbReference type="EMBL" id="GAB56569.1"/>
    </source>
</evidence>
<keyword evidence="2" id="KW-1185">Reference proteome</keyword>
<dbReference type="RefSeq" id="WP_006006850.1">
    <property type="nucleotide sequence ID" value="NZ_BAET01000030.1"/>
</dbReference>
<protein>
    <submittedName>
        <fullName evidence="1">Uncharacterized protein</fullName>
    </submittedName>
</protein>
<sequence length="105" mass="12093">MDWKTFTAQSRQAQVTFLMKLAEVSLRAAVIESFRALESGLEKAFVMAYPELNASDFRSPAQMQKQAFIAKVDTYFNEQVSVLCAKYISLKVWLDEQNKDRQCSR</sequence>
<reference evidence="1 2" key="1">
    <citation type="journal article" date="2012" name="J. Bacteriol.">
        <title>Genome sequence of proteorhodopsin-containing sea ice bacterium Glaciecola punicea ACAM 611T.</title>
        <authorList>
            <person name="Qin Q.-L."/>
            <person name="Xie B.-B."/>
            <person name="Shu Y.-L."/>
            <person name="Rong J.-C."/>
            <person name="Zhao D.-L."/>
            <person name="Zhang X.-Y."/>
            <person name="Chen X.-L."/>
            <person name="Zhou B.-C."/>
            <person name="Zhanga Y.-Z."/>
        </authorList>
    </citation>
    <scope>NUCLEOTIDE SEQUENCE [LARGE SCALE GENOMIC DNA]</scope>
    <source>
        <strain evidence="1 2">ACAM 611</strain>
    </source>
</reference>
<organism evidence="1 2">
    <name type="scientific">Glaciecola punicea ACAM 611</name>
    <dbReference type="NCBI Taxonomy" id="1121923"/>
    <lineage>
        <taxon>Bacteria</taxon>
        <taxon>Pseudomonadati</taxon>
        <taxon>Pseudomonadota</taxon>
        <taxon>Gammaproteobacteria</taxon>
        <taxon>Alteromonadales</taxon>
        <taxon>Alteromonadaceae</taxon>
        <taxon>Glaciecola</taxon>
    </lineage>
</organism>
<reference evidence="1 2" key="2">
    <citation type="journal article" date="2017" name="Antonie Van Leeuwenhoek">
        <title>Rhizobium rhizosphaerae sp. nov., a novel species isolated from rice rhizosphere.</title>
        <authorList>
            <person name="Zhao J.J."/>
            <person name="Zhang J."/>
            <person name="Zhang R.J."/>
            <person name="Zhang C.W."/>
            <person name="Yin H.Q."/>
            <person name="Zhang X.X."/>
        </authorList>
    </citation>
    <scope>NUCLEOTIDE SEQUENCE [LARGE SCALE GENOMIC DNA]</scope>
    <source>
        <strain evidence="1 2">ACAM 611</strain>
    </source>
</reference>
<accession>H5TE42</accession>